<feature type="non-terminal residue" evidence="2">
    <location>
        <position position="96"/>
    </location>
</feature>
<keyword evidence="3" id="KW-1185">Reference proteome</keyword>
<evidence type="ECO:0000313" key="2">
    <source>
        <dbReference type="EMBL" id="KAK2083407.1"/>
    </source>
</evidence>
<name>A0ABQ9TGT5_SAGOE</name>
<proteinExistence type="predicted"/>
<dbReference type="Proteomes" id="UP001266305">
    <property type="component" value="Unassembled WGS sequence"/>
</dbReference>
<reference evidence="2 3" key="1">
    <citation type="submission" date="2023-05" db="EMBL/GenBank/DDBJ databases">
        <title>B98-5 Cell Line De Novo Hybrid Assembly: An Optical Mapping Approach.</title>
        <authorList>
            <person name="Kananen K."/>
            <person name="Auerbach J.A."/>
            <person name="Kautto E."/>
            <person name="Blachly J.S."/>
        </authorList>
    </citation>
    <scope>NUCLEOTIDE SEQUENCE [LARGE SCALE GENOMIC DNA]</scope>
    <source>
        <strain evidence="2">B95-8</strain>
        <tissue evidence="2">Cell line</tissue>
    </source>
</reference>
<dbReference type="EMBL" id="JASSZA010000023">
    <property type="protein sequence ID" value="KAK2083407.1"/>
    <property type="molecule type" value="Genomic_DNA"/>
</dbReference>
<protein>
    <submittedName>
        <fullName evidence="2">Uncharacterized protein</fullName>
    </submittedName>
</protein>
<gene>
    <name evidence="2" type="ORF">P7K49_038643</name>
</gene>
<comment type="caution">
    <text evidence="2">The sequence shown here is derived from an EMBL/GenBank/DDBJ whole genome shotgun (WGS) entry which is preliminary data.</text>
</comment>
<evidence type="ECO:0000313" key="3">
    <source>
        <dbReference type="Proteomes" id="UP001266305"/>
    </source>
</evidence>
<accession>A0ABQ9TGT5</accession>
<evidence type="ECO:0000256" key="1">
    <source>
        <dbReference type="SAM" id="MobiDB-lite"/>
    </source>
</evidence>
<organism evidence="2 3">
    <name type="scientific">Saguinus oedipus</name>
    <name type="common">Cotton-top tamarin</name>
    <name type="synonym">Oedipomidas oedipus</name>
    <dbReference type="NCBI Taxonomy" id="9490"/>
    <lineage>
        <taxon>Eukaryota</taxon>
        <taxon>Metazoa</taxon>
        <taxon>Chordata</taxon>
        <taxon>Craniata</taxon>
        <taxon>Vertebrata</taxon>
        <taxon>Euteleostomi</taxon>
        <taxon>Mammalia</taxon>
        <taxon>Eutheria</taxon>
        <taxon>Euarchontoglires</taxon>
        <taxon>Primates</taxon>
        <taxon>Haplorrhini</taxon>
        <taxon>Platyrrhini</taxon>
        <taxon>Cebidae</taxon>
        <taxon>Callitrichinae</taxon>
        <taxon>Saguinus</taxon>
    </lineage>
</organism>
<feature type="compositionally biased region" description="Gly residues" evidence="1">
    <location>
        <begin position="8"/>
        <end position="28"/>
    </location>
</feature>
<sequence length="96" mass="9836">MRITEVGGPRGAAGGGGGGGRRGRGAGQTGSREHLVSPLQAPPWGFLGQGGEEEATGPLRPAGPGCHLYRGRSHLRLWLAQEAGTLGRDARPRAFG</sequence>
<feature type="region of interest" description="Disordered" evidence="1">
    <location>
        <begin position="1"/>
        <end position="62"/>
    </location>
</feature>